<sequence>MRAHRHHRGARAATSISVGGALYPWWQARSWLWRCPGRLPPLRGHEKRYYAVDLDALSTVDLAAVVRRPGAAVDTFDALSARIEYEEHGSCGADTQRFRQKAGVAPLASAVARIRSEGGTRDCDRAGRYRLVVERESKKGSAAARRPLELLYGSDAAGEGRGHRPVPGGVRPVARRPRCRWAIPATPGAAPASTMPGRSGRACGATGSCRPERWYKVPAGALRRGVRERAHGGPHLHHVLLRGDPALHTGPLPAHRQR</sequence>
<comment type="caution">
    <text evidence="1">The sequence shown here is derived from an EMBL/GenBank/DDBJ whole genome shotgun (WGS) entry which is preliminary data.</text>
</comment>
<evidence type="ECO:0000313" key="2">
    <source>
        <dbReference type="Proteomes" id="UP000318186"/>
    </source>
</evidence>
<proteinExistence type="predicted"/>
<evidence type="ECO:0000313" key="1">
    <source>
        <dbReference type="EMBL" id="TWG04348.1"/>
    </source>
</evidence>
<protein>
    <submittedName>
        <fullName evidence="1">Uncharacterized protein</fullName>
    </submittedName>
</protein>
<dbReference type="AlphaFoldDB" id="A0A561UYA4"/>
<dbReference type="Proteomes" id="UP000318186">
    <property type="component" value="Unassembled WGS sequence"/>
</dbReference>
<accession>A0A561UYA4</accession>
<gene>
    <name evidence="1" type="ORF">FHX80_112794</name>
</gene>
<organism evidence="1 2">
    <name type="scientific">Streptomyces brevispora</name>
    <dbReference type="NCBI Taxonomy" id="887462"/>
    <lineage>
        <taxon>Bacteria</taxon>
        <taxon>Bacillati</taxon>
        <taxon>Actinomycetota</taxon>
        <taxon>Actinomycetes</taxon>
        <taxon>Kitasatosporales</taxon>
        <taxon>Streptomycetaceae</taxon>
        <taxon>Streptomyces</taxon>
    </lineage>
</organism>
<name>A0A561UYA4_9ACTN</name>
<reference evidence="1 2" key="1">
    <citation type="submission" date="2019-06" db="EMBL/GenBank/DDBJ databases">
        <title>Sequencing the genomes of 1000 actinobacteria strains.</title>
        <authorList>
            <person name="Klenk H.-P."/>
        </authorList>
    </citation>
    <scope>NUCLEOTIDE SEQUENCE [LARGE SCALE GENOMIC DNA]</scope>
    <source>
        <strain evidence="1 2">DSM 42059</strain>
    </source>
</reference>
<dbReference type="EMBL" id="VIWW01000001">
    <property type="protein sequence ID" value="TWG04348.1"/>
    <property type="molecule type" value="Genomic_DNA"/>
</dbReference>